<name>A0ABT8APN7_9HYPH</name>
<proteinExistence type="predicted"/>
<reference evidence="2" key="1">
    <citation type="journal article" date="2019" name="Int. J. Syst. Evol. Microbiol.">
        <title>The Global Catalogue of Microorganisms (GCM) 10K type strain sequencing project: providing services to taxonomists for standard genome sequencing and annotation.</title>
        <authorList>
            <consortium name="The Broad Institute Genomics Platform"/>
            <consortium name="The Broad Institute Genome Sequencing Center for Infectious Disease"/>
            <person name="Wu L."/>
            <person name="Ma J."/>
        </authorList>
    </citation>
    <scope>NUCLEOTIDE SEQUENCE [LARGE SCALE GENOMIC DNA]</scope>
    <source>
        <strain evidence="2">CECT 7806</strain>
    </source>
</reference>
<dbReference type="RefSeq" id="WP_238294140.1">
    <property type="nucleotide sequence ID" value="NZ_BPQS01000100.1"/>
</dbReference>
<comment type="caution">
    <text evidence="1">The sequence shown here is derived from an EMBL/GenBank/DDBJ whole genome shotgun (WGS) entry which is preliminary data.</text>
</comment>
<keyword evidence="2" id="KW-1185">Reference proteome</keyword>
<gene>
    <name evidence="1" type="ORF">QWZ18_12445</name>
</gene>
<evidence type="ECO:0000313" key="2">
    <source>
        <dbReference type="Proteomes" id="UP001244297"/>
    </source>
</evidence>
<accession>A0ABT8APN7</accession>
<dbReference type="EMBL" id="JAUFPT010000033">
    <property type="protein sequence ID" value="MDN3571426.1"/>
    <property type="molecule type" value="Genomic_DNA"/>
</dbReference>
<evidence type="ECO:0000313" key="1">
    <source>
        <dbReference type="EMBL" id="MDN3571426.1"/>
    </source>
</evidence>
<organism evidence="1 2">
    <name type="scientific">Methylobacterium longum</name>
    <dbReference type="NCBI Taxonomy" id="767694"/>
    <lineage>
        <taxon>Bacteria</taxon>
        <taxon>Pseudomonadati</taxon>
        <taxon>Pseudomonadota</taxon>
        <taxon>Alphaproteobacteria</taxon>
        <taxon>Hyphomicrobiales</taxon>
        <taxon>Methylobacteriaceae</taxon>
        <taxon>Methylobacterium</taxon>
    </lineage>
</organism>
<protein>
    <submittedName>
        <fullName evidence="1">Uncharacterized protein</fullName>
    </submittedName>
</protein>
<dbReference type="Proteomes" id="UP001244297">
    <property type="component" value="Unassembled WGS sequence"/>
</dbReference>
<sequence length="126" mass="13866">MPKPSLAQVGQGDPAVLAHPGYRAFPPCALPLQTDAARAEYDSTGRLIWNAGRLSKDMHIALSAYASCFDQIQRISAEGLTPRASWYTNLQKALARLKLDDIDKPISAPKEAPVNRFARFGFPSRR</sequence>